<name>A0A9X9C332_9GAMM</name>
<evidence type="ECO:0000313" key="2">
    <source>
        <dbReference type="Proteomes" id="UP000321307"/>
    </source>
</evidence>
<protein>
    <submittedName>
        <fullName evidence="1">Uncharacterized protein</fullName>
    </submittedName>
</protein>
<comment type="caution">
    <text evidence="1">The sequence shown here is derived from an EMBL/GenBank/DDBJ whole genome shotgun (WGS) entry which is preliminary data.</text>
</comment>
<dbReference type="Proteomes" id="UP000321307">
    <property type="component" value="Unassembled WGS sequence"/>
</dbReference>
<dbReference type="AlphaFoldDB" id="A0A9X9C332"/>
<accession>A0A9X9C332</accession>
<gene>
    <name evidence="1" type="ORF">FOT63_13950</name>
</gene>
<proteinExistence type="predicted"/>
<sequence>MEPNQLRKPIASVIFVPVFAVLPNIIPSRLLLTPDMAWEMVHKSNEWGLGDPEALSTAYLLMLYAAAAAAVAGLCLRFMPKKSA</sequence>
<reference evidence="1 2" key="1">
    <citation type="submission" date="2019-07" db="EMBL/GenBank/DDBJ databases">
        <title>Serratia strains were isolated from fresh produce.</title>
        <authorList>
            <person name="Cho G.-S."/>
            <person name="Stein M."/>
            <person name="Lee W."/>
            <person name="Suh S.H."/>
            <person name="Franz C.M.A.P."/>
        </authorList>
    </citation>
    <scope>NUCLEOTIDE SEQUENCE [LARGE SCALE GENOMIC DNA]</scope>
    <source>
        <strain evidence="1 2">S17</strain>
    </source>
</reference>
<organism evidence="1 2">
    <name type="scientific">Serratia ureilytica</name>
    <dbReference type="NCBI Taxonomy" id="300181"/>
    <lineage>
        <taxon>Bacteria</taxon>
        <taxon>Pseudomonadati</taxon>
        <taxon>Pseudomonadota</taxon>
        <taxon>Gammaproteobacteria</taxon>
        <taxon>Enterobacterales</taxon>
        <taxon>Yersiniaceae</taxon>
        <taxon>Serratia</taxon>
    </lineage>
</organism>
<dbReference type="EMBL" id="VOUP01000007">
    <property type="protein sequence ID" value="TXE28737.1"/>
    <property type="molecule type" value="Genomic_DNA"/>
</dbReference>
<dbReference type="RefSeq" id="WP_108682175.1">
    <property type="nucleotide sequence ID" value="NZ_CP060276.1"/>
</dbReference>
<evidence type="ECO:0000313" key="1">
    <source>
        <dbReference type="EMBL" id="TXE28737.1"/>
    </source>
</evidence>